<keyword evidence="1" id="KW-0472">Membrane</keyword>
<organism evidence="2 3">
    <name type="scientific">Jannaschia donghaensis</name>
    <dbReference type="NCBI Taxonomy" id="420998"/>
    <lineage>
        <taxon>Bacteria</taxon>
        <taxon>Pseudomonadati</taxon>
        <taxon>Pseudomonadota</taxon>
        <taxon>Alphaproteobacteria</taxon>
        <taxon>Rhodobacterales</taxon>
        <taxon>Roseobacteraceae</taxon>
        <taxon>Jannaschia</taxon>
    </lineage>
</organism>
<evidence type="ECO:0000313" key="3">
    <source>
        <dbReference type="Proteomes" id="UP000049222"/>
    </source>
</evidence>
<feature type="transmembrane region" description="Helical" evidence="1">
    <location>
        <begin position="39"/>
        <end position="59"/>
    </location>
</feature>
<sequence length="63" mass="7129">MDPSPVTPTRRAIAFWIIRVAIAVILVLVLQAWRGPDPVLWYLAAAYAAISAFTTYLLIRRMK</sequence>
<dbReference type="EMBL" id="CXSU01000011">
    <property type="protein sequence ID" value="CTQ49023.1"/>
    <property type="molecule type" value="Genomic_DNA"/>
</dbReference>
<dbReference type="Proteomes" id="UP000049222">
    <property type="component" value="Unassembled WGS sequence"/>
</dbReference>
<reference evidence="2 3" key="1">
    <citation type="submission" date="2015-07" db="EMBL/GenBank/DDBJ databases">
        <authorList>
            <person name="Noorani M."/>
        </authorList>
    </citation>
    <scope>NUCLEOTIDE SEQUENCE [LARGE SCALE GENOMIC DNA]</scope>
    <source>
        <strain evidence="2 3">CECT 7802</strain>
    </source>
</reference>
<protein>
    <submittedName>
        <fullName evidence="2">Uncharacterized protein</fullName>
    </submittedName>
</protein>
<dbReference type="AlphaFoldDB" id="A0A0M6YHN1"/>
<gene>
    <name evidence="2" type="ORF">JDO7802_01031</name>
</gene>
<dbReference type="STRING" id="420998.JDO7802_01031"/>
<keyword evidence="1" id="KW-1133">Transmembrane helix</keyword>
<dbReference type="RefSeq" id="WP_055083316.1">
    <property type="nucleotide sequence ID" value="NZ_CXSU01000011.1"/>
</dbReference>
<evidence type="ECO:0000256" key="1">
    <source>
        <dbReference type="SAM" id="Phobius"/>
    </source>
</evidence>
<accession>A0A0M6YHN1</accession>
<keyword evidence="3" id="KW-1185">Reference proteome</keyword>
<name>A0A0M6YHN1_9RHOB</name>
<keyword evidence="1" id="KW-0812">Transmembrane</keyword>
<proteinExistence type="predicted"/>
<feature type="transmembrane region" description="Helical" evidence="1">
    <location>
        <begin position="12"/>
        <end position="33"/>
    </location>
</feature>
<evidence type="ECO:0000313" key="2">
    <source>
        <dbReference type="EMBL" id="CTQ49023.1"/>
    </source>
</evidence>